<reference evidence="2" key="1">
    <citation type="journal article" date="2021" name="Proc. Natl. Acad. Sci. U.S.A.">
        <title>Three genomes in the algal genus Volvox reveal the fate of a haploid sex-determining region after a transition to homothallism.</title>
        <authorList>
            <person name="Yamamoto K."/>
            <person name="Hamaji T."/>
            <person name="Kawai-Toyooka H."/>
            <person name="Matsuzaki R."/>
            <person name="Takahashi F."/>
            <person name="Nishimura Y."/>
            <person name="Kawachi M."/>
            <person name="Noguchi H."/>
            <person name="Minakuchi Y."/>
            <person name="Umen J.G."/>
            <person name="Toyoda A."/>
            <person name="Nozaki H."/>
        </authorList>
    </citation>
    <scope>NUCLEOTIDE SEQUENCE</scope>
    <source>
        <strain evidence="2">NIES-3780</strain>
    </source>
</reference>
<protein>
    <submittedName>
        <fullName evidence="2">Uncharacterized protein</fullName>
    </submittedName>
</protein>
<feature type="region of interest" description="Disordered" evidence="1">
    <location>
        <begin position="964"/>
        <end position="986"/>
    </location>
</feature>
<keyword evidence="3" id="KW-1185">Reference proteome</keyword>
<evidence type="ECO:0000313" key="3">
    <source>
        <dbReference type="Proteomes" id="UP000747399"/>
    </source>
</evidence>
<evidence type="ECO:0000256" key="1">
    <source>
        <dbReference type="SAM" id="MobiDB-lite"/>
    </source>
</evidence>
<dbReference type="InterPro" id="IPR011990">
    <property type="entry name" value="TPR-like_helical_dom_sf"/>
</dbReference>
<feature type="region of interest" description="Disordered" evidence="1">
    <location>
        <begin position="560"/>
        <end position="624"/>
    </location>
</feature>
<evidence type="ECO:0000313" key="2">
    <source>
        <dbReference type="EMBL" id="GIL62031.1"/>
    </source>
</evidence>
<feature type="compositionally biased region" description="Basic and acidic residues" evidence="1">
    <location>
        <begin position="967"/>
        <end position="978"/>
    </location>
</feature>
<feature type="region of interest" description="Disordered" evidence="1">
    <location>
        <begin position="117"/>
        <end position="190"/>
    </location>
</feature>
<accession>A0A8J4F6L2</accession>
<gene>
    <name evidence="2" type="ORF">Vafri_16345</name>
</gene>
<dbReference type="EMBL" id="BNCO01000049">
    <property type="protein sequence ID" value="GIL62031.1"/>
    <property type="molecule type" value="Genomic_DNA"/>
</dbReference>
<feature type="compositionally biased region" description="Basic and acidic residues" evidence="1">
    <location>
        <begin position="577"/>
        <end position="591"/>
    </location>
</feature>
<dbReference type="Proteomes" id="UP000747399">
    <property type="component" value="Unassembled WGS sequence"/>
</dbReference>
<dbReference type="AlphaFoldDB" id="A0A8J4F6L2"/>
<comment type="caution">
    <text evidence="2">The sequence shown here is derived from an EMBL/GenBank/DDBJ whole genome shotgun (WGS) entry which is preliminary data.</text>
</comment>
<feature type="compositionally biased region" description="Polar residues" evidence="1">
    <location>
        <begin position="120"/>
        <end position="152"/>
    </location>
</feature>
<proteinExistence type="predicted"/>
<dbReference type="SUPFAM" id="SSF48452">
    <property type="entry name" value="TPR-like"/>
    <property type="match status" value="1"/>
</dbReference>
<dbReference type="Gene3D" id="1.25.40.10">
    <property type="entry name" value="Tetratricopeptide repeat domain"/>
    <property type="match status" value="2"/>
</dbReference>
<sequence>MKLYVHWDAEEPFTKVIKIDDSKAVLELRDACWEFLITRLPEIAASGPDSLRLTSANRRPLSLTSRLSDALSNGDDVFYQVFSPATQAAGPQASVHSTARASAGSVATSAVTAAAAASMPKNSNVPSLTASPSSPAGQDASQGINTAATPSLPTGPQAGGQTQGRPVSLAASAQGGGRSKPNGQELVGDASASESLAPVVHALWLQADGLVAQMHYRGAGEVLQQALLLVPEPSSPTHIATLLRLARLWLSVGNAGTAVQWALRAAKSRPEDPEVLELAGDCLREGGHPREAALQYQSALEALQEAEGKEEGRSPQAAIANESPQVLRLRLSLAACLAVLPGSIMPPYDNQDVAASLVMAVLERDQGHWDAQRLYARMALDRGLREDALKVALRLVVARPKHSGAKALLAECLQDEASCLMLYEELGLKFPDQQPGAVGPAADSSDSSSSGGNSSTAAALAFVATAVKDFGKVDACIALLHRAVRLDPANPSYCLNLVHALELRQDLQAAVEEGRSYCRRCGSRLAGRPLRDVDELLSCLPELHNPLELTWYTAPSLWGSEVQPQRQTQEPPSGAVKESRRGDGSGDHDGGAHQTPGKQPDDSVCGGNKSTDISPTTSPTGHAPVKVSYNANQLDELALLFTMAKLLFVGGALSVASKLCELLEPLRSASAVELHTTLVRNEAAYFGCVTQLLKDYPPPAVRSRIPHPPAATAVTASEASPSDSSPSPLYLCGDSHCLSAAWRIVTLRGEQRVLRPLLVTGCKVWHLRPTSEFYPKKQFEASMDLLPDGAQVILVLGEIDCREGLLLAVQKGKYASVAQGIEATVDIYLDVLRHMILKRRMEVFVHPVPPVLNETRAVVVPFTAALRKAVAAARETDPALRQRLHYLDFFDQLLLPRSQQLGAAAAGIRNTTTISHTAIVSNAGAAEGVGATAGTATASGSAGAALDVASARYTVCGSQSKMLSASAREHGPEGKEEQEAATPAGTTAAATAGWILRPELAFDGTHLAPTYVTVLNTKISEIP</sequence>
<feature type="compositionally biased region" description="Polar residues" evidence="1">
    <location>
        <begin position="608"/>
        <end position="620"/>
    </location>
</feature>
<name>A0A8J4F6L2_9CHLO</name>
<feature type="compositionally biased region" description="Polar residues" evidence="1">
    <location>
        <begin position="562"/>
        <end position="571"/>
    </location>
</feature>
<organism evidence="2 3">
    <name type="scientific">Volvox africanus</name>
    <dbReference type="NCBI Taxonomy" id="51714"/>
    <lineage>
        <taxon>Eukaryota</taxon>
        <taxon>Viridiplantae</taxon>
        <taxon>Chlorophyta</taxon>
        <taxon>core chlorophytes</taxon>
        <taxon>Chlorophyceae</taxon>
        <taxon>CS clade</taxon>
        <taxon>Chlamydomonadales</taxon>
        <taxon>Volvocaceae</taxon>
        <taxon>Volvox</taxon>
    </lineage>
</organism>